<dbReference type="InterPro" id="IPR000160">
    <property type="entry name" value="GGDEF_dom"/>
</dbReference>
<dbReference type="AlphaFoldDB" id="A0A4T2BRD5"/>
<keyword evidence="1" id="KW-1133">Transmembrane helix</keyword>
<dbReference type="PROSITE" id="PS50887">
    <property type="entry name" value="GGDEF"/>
    <property type="match status" value="1"/>
</dbReference>
<name>A0A4T2BRD5_9MICO</name>
<dbReference type="Gene3D" id="3.30.70.270">
    <property type="match status" value="1"/>
</dbReference>
<dbReference type="CDD" id="cd01948">
    <property type="entry name" value="EAL"/>
    <property type="match status" value="1"/>
</dbReference>
<feature type="transmembrane region" description="Helical" evidence="1">
    <location>
        <begin position="102"/>
        <end position="120"/>
    </location>
</feature>
<evidence type="ECO:0000313" key="5">
    <source>
        <dbReference type="Proteomes" id="UP000306192"/>
    </source>
</evidence>
<reference evidence="4 5" key="1">
    <citation type="journal article" date="2019" name="Microorganisms">
        <title>Systematic Affiliation and Genome Analysis of Subtercola vilae DB165(T) with Particular Emphasis on Cold Adaptation of an Isolate from a High-Altitude Cold Volcano Lake.</title>
        <authorList>
            <person name="Villalobos A.S."/>
            <person name="Wiese J."/>
            <person name="Imhoff J.F."/>
            <person name="Dorador C."/>
            <person name="Keller A."/>
            <person name="Hentschel U."/>
        </authorList>
    </citation>
    <scope>NUCLEOTIDE SEQUENCE [LARGE SCALE GENOMIC DNA]</scope>
    <source>
        <strain evidence="4 5">DB165</strain>
    </source>
</reference>
<dbReference type="SUPFAM" id="SSF55073">
    <property type="entry name" value="Nucleotide cyclase"/>
    <property type="match status" value="1"/>
</dbReference>
<dbReference type="InterPro" id="IPR001633">
    <property type="entry name" value="EAL_dom"/>
</dbReference>
<dbReference type="PROSITE" id="PS50883">
    <property type="entry name" value="EAL"/>
    <property type="match status" value="1"/>
</dbReference>
<keyword evidence="1" id="KW-0472">Membrane</keyword>
<dbReference type="SUPFAM" id="SSF141868">
    <property type="entry name" value="EAL domain-like"/>
    <property type="match status" value="1"/>
</dbReference>
<dbReference type="Gene3D" id="3.20.20.450">
    <property type="entry name" value="EAL domain"/>
    <property type="match status" value="1"/>
</dbReference>
<keyword evidence="1" id="KW-0812">Transmembrane</keyword>
<evidence type="ECO:0000256" key="1">
    <source>
        <dbReference type="SAM" id="Phobius"/>
    </source>
</evidence>
<feature type="transmembrane region" description="Helical" evidence="1">
    <location>
        <begin position="57"/>
        <end position="74"/>
    </location>
</feature>
<dbReference type="InterPro" id="IPR035919">
    <property type="entry name" value="EAL_sf"/>
</dbReference>
<dbReference type="Pfam" id="PF00563">
    <property type="entry name" value="EAL"/>
    <property type="match status" value="1"/>
</dbReference>
<dbReference type="SMART" id="SM00267">
    <property type="entry name" value="GGDEF"/>
    <property type="match status" value="1"/>
</dbReference>
<dbReference type="GO" id="GO:0071111">
    <property type="term" value="F:cyclic-guanylate-specific phosphodiesterase activity"/>
    <property type="evidence" value="ECO:0007669"/>
    <property type="project" value="InterPro"/>
</dbReference>
<dbReference type="Proteomes" id="UP000306192">
    <property type="component" value="Unassembled WGS sequence"/>
</dbReference>
<gene>
    <name evidence="4" type="ORF">D4765_16215</name>
</gene>
<dbReference type="InterPro" id="IPR043128">
    <property type="entry name" value="Rev_trsase/Diguanyl_cyclase"/>
</dbReference>
<feature type="domain" description="GGDEF" evidence="3">
    <location>
        <begin position="191"/>
        <end position="320"/>
    </location>
</feature>
<dbReference type="PANTHER" id="PTHR33121">
    <property type="entry name" value="CYCLIC DI-GMP PHOSPHODIESTERASE PDEF"/>
    <property type="match status" value="1"/>
</dbReference>
<protein>
    <submittedName>
        <fullName evidence="4">EAL domain-containing protein</fullName>
    </submittedName>
</protein>
<dbReference type="InterPro" id="IPR050706">
    <property type="entry name" value="Cyclic-di-GMP_PDE-like"/>
</dbReference>
<evidence type="ECO:0000313" key="4">
    <source>
        <dbReference type="EMBL" id="TIH32066.1"/>
    </source>
</evidence>
<sequence>MVQILAIETGVRYGFFALFVDIQPDWVRLVLGAIGLVSLIVSFQVRKQDLTSHIPGRVLIVAAMFAVSLVALVVTSSDLAVIASFSLLGLTMSAIALDEYRAGTVIGVVGTVLALVVMALRSSTPIAPALIYLGLVVTGVFLIIRLRQFLELARDDAITLAHTDPLTGLLNRRGMELEVPRLDALARSTGRLLGCLVLDLDHFKTVNDRLGHRTGDQVLQRTALALKATIRENDLAVRTGGEEFAIFAVVAAADELAQLAERLRRQLAEPTVEPRVTVSIGGAVGAGATASDISALFELADRVLYTAKKAGRNTVRMHGMLPPRPLVGFDAYGQPAPPTLYPGDILAGIENHSVFVVYQPIVKLDSETIVGYEALARLVTPDGVNVSPPMLITEAREHGLLDALTMDIISEAYEAMESFLAIQPHADTLHVNIEAPQIASIKLIEHIKLMQSTHPSVKLRLEFTEASIADLDAASLAHMTALTRDGIDFALDDYGQDHATAAALLSLPLHTVKIDKVFLADEGNNRHKIILSSVADLVTDLEMQTIVEGVETQIGHQTLLDLGIQHAQGYLYGRPATADDTVERLKQSGLTMWIQPESGHP</sequence>
<dbReference type="NCBIfam" id="TIGR00254">
    <property type="entry name" value="GGDEF"/>
    <property type="match status" value="1"/>
</dbReference>
<dbReference type="CDD" id="cd01949">
    <property type="entry name" value="GGDEF"/>
    <property type="match status" value="1"/>
</dbReference>
<dbReference type="PANTHER" id="PTHR33121:SF70">
    <property type="entry name" value="SIGNALING PROTEIN YKOW"/>
    <property type="match status" value="1"/>
</dbReference>
<dbReference type="EMBL" id="QYRT01000043">
    <property type="protein sequence ID" value="TIH32066.1"/>
    <property type="molecule type" value="Genomic_DNA"/>
</dbReference>
<accession>A0A4T2BRD5</accession>
<organism evidence="4 5">
    <name type="scientific">Subtercola vilae</name>
    <dbReference type="NCBI Taxonomy" id="2056433"/>
    <lineage>
        <taxon>Bacteria</taxon>
        <taxon>Bacillati</taxon>
        <taxon>Actinomycetota</taxon>
        <taxon>Actinomycetes</taxon>
        <taxon>Micrococcales</taxon>
        <taxon>Microbacteriaceae</taxon>
        <taxon>Subtercola</taxon>
    </lineage>
</organism>
<dbReference type="FunFam" id="3.30.70.270:FF:000001">
    <property type="entry name" value="Diguanylate cyclase domain protein"/>
    <property type="match status" value="1"/>
</dbReference>
<evidence type="ECO:0000259" key="3">
    <source>
        <dbReference type="PROSITE" id="PS50887"/>
    </source>
</evidence>
<evidence type="ECO:0000259" key="2">
    <source>
        <dbReference type="PROSITE" id="PS50883"/>
    </source>
</evidence>
<proteinExistence type="predicted"/>
<feature type="transmembrane region" description="Helical" evidence="1">
    <location>
        <begin position="126"/>
        <end position="144"/>
    </location>
</feature>
<dbReference type="SMART" id="SM00052">
    <property type="entry name" value="EAL"/>
    <property type="match status" value="1"/>
</dbReference>
<dbReference type="InterPro" id="IPR029787">
    <property type="entry name" value="Nucleotide_cyclase"/>
</dbReference>
<dbReference type="Pfam" id="PF00990">
    <property type="entry name" value="GGDEF"/>
    <property type="match status" value="1"/>
</dbReference>
<feature type="transmembrane region" description="Helical" evidence="1">
    <location>
        <begin position="26"/>
        <end position="45"/>
    </location>
</feature>
<keyword evidence="5" id="KW-1185">Reference proteome</keyword>
<comment type="caution">
    <text evidence="4">The sequence shown here is derived from an EMBL/GenBank/DDBJ whole genome shotgun (WGS) entry which is preliminary data.</text>
</comment>
<feature type="domain" description="EAL" evidence="2">
    <location>
        <begin position="338"/>
        <end position="589"/>
    </location>
</feature>